<dbReference type="InterPro" id="IPR029033">
    <property type="entry name" value="His_PPase_superfam"/>
</dbReference>
<dbReference type="PANTHER" id="PTHR48100">
    <property type="entry name" value="BROAD-SPECIFICITY PHOSPHATASE YOR283W-RELATED"/>
    <property type="match status" value="1"/>
</dbReference>
<accession>A0A7S1Y3M5</accession>
<dbReference type="Gene3D" id="3.40.50.1240">
    <property type="entry name" value="Phosphoglycerate mutase-like"/>
    <property type="match status" value="1"/>
</dbReference>
<keyword evidence="1" id="KW-0732">Signal</keyword>
<evidence type="ECO:0000313" key="2">
    <source>
        <dbReference type="EMBL" id="CAD9275457.1"/>
    </source>
</evidence>
<gene>
    <name evidence="2" type="ORF">GOCE00092_LOCUS4365</name>
</gene>
<name>A0A7S1Y3M5_9STRA</name>
<dbReference type="Pfam" id="PF00300">
    <property type="entry name" value="His_Phos_1"/>
    <property type="match status" value="1"/>
</dbReference>
<sequence>MLPSRSAAVLLIVVVAMRATRTIAFSVGRRGTTTSSIGKPTPSKKEICETTITGDGSAQVLCTVTEESLWSDVAIQAAKQFTITQRQKLKDLGALDIKRPIQITGEVLSEECGLGDCVFVAGDADDETSPKTTTNGDDSSTDTKIIHFQRHGQGYHNLICDMWREAGKPIDFDSSDPNLNPVVRPEFLDPPLTALGKQQCSSQRSLCSMLSPELVIVSPMLRCIETARLSFRDHLKTVPWVSHEGCREELGLLVGNKRRSISDIQADFPDIDFSPIDHDEDVLWDEYGDRRETLLEKSERIYDFLTNYVRNRPEQEIAIVCHSAYLFTLLNAVMDIEEKELRNWFLTSEVRSLKMTFSERE</sequence>
<dbReference type="EMBL" id="HBGK01008401">
    <property type="protein sequence ID" value="CAD9275457.1"/>
    <property type="molecule type" value="Transcribed_RNA"/>
</dbReference>
<proteinExistence type="predicted"/>
<dbReference type="GO" id="GO:0005737">
    <property type="term" value="C:cytoplasm"/>
    <property type="evidence" value="ECO:0007669"/>
    <property type="project" value="TreeGrafter"/>
</dbReference>
<dbReference type="AlphaFoldDB" id="A0A7S1Y3M5"/>
<dbReference type="CDD" id="cd07067">
    <property type="entry name" value="HP_PGM_like"/>
    <property type="match status" value="1"/>
</dbReference>
<dbReference type="PANTHER" id="PTHR48100:SF61">
    <property type="entry name" value="PHOSPHOGLYCERATE MUTASE"/>
    <property type="match status" value="1"/>
</dbReference>
<dbReference type="SUPFAM" id="SSF53254">
    <property type="entry name" value="Phosphoglycerate mutase-like"/>
    <property type="match status" value="1"/>
</dbReference>
<dbReference type="InterPro" id="IPR050275">
    <property type="entry name" value="PGM_Phosphatase"/>
</dbReference>
<evidence type="ECO:0000256" key="1">
    <source>
        <dbReference type="SAM" id="SignalP"/>
    </source>
</evidence>
<feature type="signal peptide" evidence="1">
    <location>
        <begin position="1"/>
        <end position="24"/>
    </location>
</feature>
<protein>
    <submittedName>
        <fullName evidence="2">Uncharacterized protein</fullName>
    </submittedName>
</protein>
<dbReference type="InterPro" id="IPR013078">
    <property type="entry name" value="His_Pase_superF_clade-1"/>
</dbReference>
<dbReference type="GO" id="GO:0016791">
    <property type="term" value="F:phosphatase activity"/>
    <property type="evidence" value="ECO:0007669"/>
    <property type="project" value="TreeGrafter"/>
</dbReference>
<organism evidence="2">
    <name type="scientific">Grammatophora oceanica</name>
    <dbReference type="NCBI Taxonomy" id="210454"/>
    <lineage>
        <taxon>Eukaryota</taxon>
        <taxon>Sar</taxon>
        <taxon>Stramenopiles</taxon>
        <taxon>Ochrophyta</taxon>
        <taxon>Bacillariophyta</taxon>
        <taxon>Fragilariophyceae</taxon>
        <taxon>Fragilariophycidae</taxon>
        <taxon>Rhabdonematales</taxon>
        <taxon>Grammatophoraceae</taxon>
        <taxon>Grammatophora</taxon>
    </lineage>
</organism>
<reference evidence="2" key="1">
    <citation type="submission" date="2021-01" db="EMBL/GenBank/DDBJ databases">
        <authorList>
            <person name="Corre E."/>
            <person name="Pelletier E."/>
            <person name="Niang G."/>
            <person name="Scheremetjew M."/>
            <person name="Finn R."/>
            <person name="Kale V."/>
            <person name="Holt S."/>
            <person name="Cochrane G."/>
            <person name="Meng A."/>
            <person name="Brown T."/>
            <person name="Cohen L."/>
        </authorList>
    </citation>
    <scope>NUCLEOTIDE SEQUENCE</scope>
    <source>
        <strain evidence="2">CCMP 410</strain>
    </source>
</reference>
<feature type="chain" id="PRO_5031476626" evidence="1">
    <location>
        <begin position="25"/>
        <end position="361"/>
    </location>
</feature>